<feature type="signal peptide" evidence="1">
    <location>
        <begin position="1"/>
        <end position="25"/>
    </location>
</feature>
<accession>A0A2K9LGJ1</accession>
<dbReference type="OrthoDB" id="9807574at2"/>
<dbReference type="GO" id="GO:0019867">
    <property type="term" value="C:outer membrane"/>
    <property type="evidence" value="ECO:0007669"/>
    <property type="project" value="InterPro"/>
</dbReference>
<sequence>MAVKLKASVSVLALSVAMASGSVLAYQQGDMVARAGLAMVDPDASSTPLVLNGNVVSDTSVDVDDNTQLGLTFTYMLSDDIGVEVLAATPFSHTVTAKGLGDDLDAIDLKHLPPTVSIQYFPMASDSVFQPYLGVGLNYTTFFDEKLTSDFKAVFGDGDVSLEDSFGLAFELGCDYQLSDNLVLNAAIWTIDIDTSATIKLDSGNKITTDVDIDPLVYMVGVGYKF</sequence>
<dbReference type="PANTHER" id="PTHR36920:SF1">
    <property type="entry name" value="OUTER MEMBRANE PROTEIN W"/>
    <property type="match status" value="1"/>
</dbReference>
<protein>
    <submittedName>
        <fullName evidence="2">Outer membrane protein OmpW</fullName>
    </submittedName>
</protein>
<dbReference type="GO" id="GO:0044384">
    <property type="term" value="C:host outer membrane"/>
    <property type="evidence" value="ECO:0007669"/>
    <property type="project" value="InterPro"/>
</dbReference>
<dbReference type="RefSeq" id="WP_101892818.1">
    <property type="nucleotide sequence ID" value="NZ_CP022684.1"/>
</dbReference>
<dbReference type="InterPro" id="IPR011250">
    <property type="entry name" value="OMP/PagP_B-barrel"/>
</dbReference>
<evidence type="ECO:0000313" key="2">
    <source>
        <dbReference type="EMBL" id="AUM11478.1"/>
    </source>
</evidence>
<organism evidence="2 3">
    <name type="scientific">Ketobacter alkanivorans</name>
    <dbReference type="NCBI Taxonomy" id="1917421"/>
    <lineage>
        <taxon>Bacteria</taxon>
        <taxon>Pseudomonadati</taxon>
        <taxon>Pseudomonadota</taxon>
        <taxon>Gammaproteobacteria</taxon>
        <taxon>Pseudomonadales</taxon>
        <taxon>Ketobacteraceae</taxon>
        <taxon>Ketobacter</taxon>
    </lineage>
</organism>
<dbReference type="InterPro" id="IPR000758">
    <property type="entry name" value="Enterovir_OMP"/>
</dbReference>
<proteinExistence type="predicted"/>
<evidence type="ECO:0000256" key="1">
    <source>
        <dbReference type="SAM" id="SignalP"/>
    </source>
</evidence>
<dbReference type="InterPro" id="IPR005618">
    <property type="entry name" value="OMPW"/>
</dbReference>
<dbReference type="Gene3D" id="2.40.160.20">
    <property type="match status" value="1"/>
</dbReference>
<dbReference type="SUPFAM" id="SSF56925">
    <property type="entry name" value="OMPA-like"/>
    <property type="match status" value="1"/>
</dbReference>
<dbReference type="PROSITE" id="PS00695">
    <property type="entry name" value="ENT_VIR_OMP_2"/>
    <property type="match status" value="1"/>
</dbReference>
<dbReference type="KEGG" id="kak:Kalk_03140"/>
<gene>
    <name evidence="2" type="ORF">Kalk_03140</name>
</gene>
<keyword evidence="3" id="KW-1185">Reference proteome</keyword>
<dbReference type="EMBL" id="CP022684">
    <property type="protein sequence ID" value="AUM11478.1"/>
    <property type="molecule type" value="Genomic_DNA"/>
</dbReference>
<name>A0A2K9LGJ1_9GAMM</name>
<reference evidence="3" key="1">
    <citation type="submission" date="2017-08" db="EMBL/GenBank/DDBJ databases">
        <title>Direct submision.</title>
        <authorList>
            <person name="Kim S.-J."/>
            <person name="Rhee S.-K."/>
        </authorList>
    </citation>
    <scope>NUCLEOTIDE SEQUENCE [LARGE SCALE GENOMIC DNA]</scope>
    <source>
        <strain evidence="3">GI5</strain>
    </source>
</reference>
<dbReference type="PANTHER" id="PTHR36920">
    <property type="match status" value="1"/>
</dbReference>
<keyword evidence="1" id="KW-0732">Signal</keyword>
<dbReference type="Proteomes" id="UP000235116">
    <property type="component" value="Chromosome"/>
</dbReference>
<dbReference type="GO" id="GO:0055085">
    <property type="term" value="P:transmembrane transport"/>
    <property type="evidence" value="ECO:0007669"/>
    <property type="project" value="TreeGrafter"/>
</dbReference>
<dbReference type="AlphaFoldDB" id="A0A2K9LGJ1"/>
<evidence type="ECO:0000313" key="3">
    <source>
        <dbReference type="Proteomes" id="UP000235116"/>
    </source>
</evidence>
<dbReference type="Pfam" id="PF03922">
    <property type="entry name" value="OmpW"/>
    <property type="match status" value="1"/>
</dbReference>
<feature type="chain" id="PRO_5014940599" evidence="1">
    <location>
        <begin position="26"/>
        <end position="226"/>
    </location>
</feature>